<dbReference type="InterPro" id="IPR052718">
    <property type="entry name" value="NmrA-type_oxidoreductase"/>
</dbReference>
<dbReference type="RefSeq" id="WP_377132208.1">
    <property type="nucleotide sequence ID" value="NZ_JBHSFI010000002.1"/>
</dbReference>
<feature type="domain" description="NAD(P)-binding" evidence="1">
    <location>
        <begin position="8"/>
        <end position="181"/>
    </location>
</feature>
<accession>A0ABV9HAE7</accession>
<dbReference type="InterPro" id="IPR036291">
    <property type="entry name" value="NAD(P)-bd_dom_sf"/>
</dbReference>
<keyword evidence="3" id="KW-1185">Reference proteome</keyword>
<organism evidence="2 3">
    <name type="scientific">Promicromonospora alba</name>
    <dbReference type="NCBI Taxonomy" id="1616110"/>
    <lineage>
        <taxon>Bacteria</taxon>
        <taxon>Bacillati</taxon>
        <taxon>Actinomycetota</taxon>
        <taxon>Actinomycetes</taxon>
        <taxon>Micrococcales</taxon>
        <taxon>Promicromonosporaceae</taxon>
        <taxon>Promicromonospora</taxon>
    </lineage>
</organism>
<dbReference type="SUPFAM" id="SSF51735">
    <property type="entry name" value="NAD(P)-binding Rossmann-fold domains"/>
    <property type="match status" value="1"/>
</dbReference>
<keyword evidence="2" id="KW-0560">Oxidoreductase</keyword>
<dbReference type="Gene3D" id="3.40.50.720">
    <property type="entry name" value="NAD(P)-binding Rossmann-like Domain"/>
    <property type="match status" value="1"/>
</dbReference>
<dbReference type="PANTHER" id="PTHR47129:SF1">
    <property type="entry name" value="NMRA-LIKE DOMAIN-CONTAINING PROTEIN"/>
    <property type="match status" value="1"/>
</dbReference>
<proteinExistence type="predicted"/>
<dbReference type="Proteomes" id="UP001596011">
    <property type="component" value="Unassembled WGS sequence"/>
</dbReference>
<name>A0ABV9HAE7_9MICO</name>
<dbReference type="InterPro" id="IPR016040">
    <property type="entry name" value="NAD(P)-bd_dom"/>
</dbReference>
<dbReference type="Gene3D" id="3.90.25.10">
    <property type="entry name" value="UDP-galactose 4-epimerase, domain 1"/>
    <property type="match status" value="1"/>
</dbReference>
<protein>
    <submittedName>
        <fullName evidence="2">SDR family oxidoreductase</fullName>
        <ecNumber evidence="2">1.6.5.2</ecNumber>
    </submittedName>
</protein>
<reference evidence="3" key="1">
    <citation type="journal article" date="2019" name="Int. J. Syst. Evol. Microbiol.">
        <title>The Global Catalogue of Microorganisms (GCM) 10K type strain sequencing project: providing services to taxonomists for standard genome sequencing and annotation.</title>
        <authorList>
            <consortium name="The Broad Institute Genomics Platform"/>
            <consortium name="The Broad Institute Genome Sequencing Center for Infectious Disease"/>
            <person name="Wu L."/>
            <person name="Ma J."/>
        </authorList>
    </citation>
    <scope>NUCLEOTIDE SEQUENCE [LARGE SCALE GENOMIC DNA]</scope>
    <source>
        <strain evidence="3">CCUG 42722</strain>
    </source>
</reference>
<dbReference type="GO" id="GO:0003955">
    <property type="term" value="F:NAD(P)H dehydrogenase (quinone) activity"/>
    <property type="evidence" value="ECO:0007669"/>
    <property type="project" value="UniProtKB-EC"/>
</dbReference>
<dbReference type="PANTHER" id="PTHR47129">
    <property type="entry name" value="QUINONE OXIDOREDUCTASE 2"/>
    <property type="match status" value="1"/>
</dbReference>
<comment type="caution">
    <text evidence="2">The sequence shown here is derived from an EMBL/GenBank/DDBJ whole genome shotgun (WGS) entry which is preliminary data.</text>
</comment>
<gene>
    <name evidence="2" type="ORF">ACFO6V_03315</name>
</gene>
<evidence type="ECO:0000259" key="1">
    <source>
        <dbReference type="Pfam" id="PF13460"/>
    </source>
</evidence>
<dbReference type="Pfam" id="PF13460">
    <property type="entry name" value="NAD_binding_10"/>
    <property type="match status" value="1"/>
</dbReference>
<evidence type="ECO:0000313" key="2">
    <source>
        <dbReference type="EMBL" id="MFC4627248.1"/>
    </source>
</evidence>
<dbReference type="EC" id="1.6.5.2" evidence="2"/>
<evidence type="ECO:0000313" key="3">
    <source>
        <dbReference type="Proteomes" id="UP001596011"/>
    </source>
</evidence>
<dbReference type="EMBL" id="JBHSFI010000002">
    <property type="protein sequence ID" value="MFC4627248.1"/>
    <property type="molecule type" value="Genomic_DNA"/>
</dbReference>
<dbReference type="CDD" id="cd05269">
    <property type="entry name" value="TMR_SDR_a"/>
    <property type="match status" value="1"/>
</dbReference>
<sequence>MTTYAVTGATGGLGHLVVEELLSRGVPASDVVAIVRTPGKAADLAELGVQVREGDYARPETLPAALAGVDRLLLVSASEPGTRVALHSAVIDAAKAAGVERIAYTGILKAGNTSNPLAGEHEGTEGALRASGLPISILRNGWYYENYTSQLGQYLERGEIAGATADGKISGAARADYAAAAAGALLTDEGDEVVHELGGPTFTLADLAATISDVTGTKVAYRDLSVEDFQAELQQVGLDAGTAGFVAGLDASIAAGDLETDSDALTRLAGRPATSLADAVRAAHA</sequence>